<dbReference type="GO" id="GO:0030027">
    <property type="term" value="C:lamellipodium"/>
    <property type="evidence" value="ECO:0007669"/>
    <property type="project" value="TreeGrafter"/>
</dbReference>
<dbReference type="PROSITE" id="PS50923">
    <property type="entry name" value="SUSHI"/>
    <property type="match status" value="1"/>
</dbReference>
<dbReference type="SMART" id="SM00032">
    <property type="entry name" value="CCP"/>
    <property type="match status" value="2"/>
</dbReference>
<dbReference type="PANTHER" id="PTHR15435:SF2">
    <property type="entry name" value="KICSTOR COMPLEX PROTEIN KAPTIN"/>
    <property type="match status" value="1"/>
</dbReference>
<dbReference type="SMART" id="SM00409">
    <property type="entry name" value="IG"/>
    <property type="match status" value="1"/>
</dbReference>
<evidence type="ECO:0000256" key="2">
    <source>
        <dbReference type="PROSITE-ProRule" id="PRU00302"/>
    </source>
</evidence>
<feature type="compositionally biased region" description="Polar residues" evidence="3">
    <location>
        <begin position="860"/>
        <end position="870"/>
    </location>
</feature>
<dbReference type="InterPro" id="IPR028994">
    <property type="entry name" value="Integrin_alpha_N"/>
</dbReference>
<organism evidence="7 8">
    <name type="scientific">Geodia barretti</name>
    <name type="common">Barrett's horny sponge</name>
    <dbReference type="NCBI Taxonomy" id="519541"/>
    <lineage>
        <taxon>Eukaryota</taxon>
        <taxon>Metazoa</taxon>
        <taxon>Porifera</taxon>
        <taxon>Demospongiae</taxon>
        <taxon>Heteroscleromorpha</taxon>
        <taxon>Tetractinellida</taxon>
        <taxon>Astrophorina</taxon>
        <taxon>Geodiidae</taxon>
        <taxon>Geodia</taxon>
    </lineage>
</organism>
<feature type="domain" description="Sushi" evidence="6">
    <location>
        <begin position="599"/>
        <end position="663"/>
    </location>
</feature>
<evidence type="ECO:0000259" key="6">
    <source>
        <dbReference type="PROSITE" id="PS50923"/>
    </source>
</evidence>
<keyword evidence="4" id="KW-0472">Membrane</keyword>
<proteinExistence type="predicted"/>
<dbReference type="GO" id="GO:0007015">
    <property type="term" value="P:actin filament organization"/>
    <property type="evidence" value="ECO:0007669"/>
    <property type="project" value="InterPro"/>
</dbReference>
<feature type="domain" description="Ig-like" evidence="5">
    <location>
        <begin position="466"/>
        <end position="543"/>
    </location>
</feature>
<evidence type="ECO:0000313" key="7">
    <source>
        <dbReference type="EMBL" id="CAI8024765.1"/>
    </source>
</evidence>
<dbReference type="InterPro" id="IPR013783">
    <property type="entry name" value="Ig-like_fold"/>
</dbReference>
<keyword evidence="8" id="KW-1185">Reference proteome</keyword>
<protein>
    <submittedName>
        <fullName evidence="7">KICSTOR complex protein kaptin</fullName>
    </submittedName>
</protein>
<reference evidence="7" key="1">
    <citation type="submission" date="2023-03" db="EMBL/GenBank/DDBJ databases">
        <authorList>
            <person name="Steffen K."/>
            <person name="Cardenas P."/>
        </authorList>
    </citation>
    <scope>NUCLEOTIDE SEQUENCE</scope>
</reference>
<dbReference type="InterPro" id="IPR029982">
    <property type="entry name" value="Kptn"/>
</dbReference>
<feature type="region of interest" description="Disordered" evidence="3">
    <location>
        <begin position="723"/>
        <end position="742"/>
    </location>
</feature>
<keyword evidence="2" id="KW-0768">Sushi</keyword>
<accession>A0AA35S791</accession>
<gene>
    <name evidence="7" type="ORF">GBAR_LOCUS14356</name>
</gene>
<dbReference type="InterPro" id="IPR000436">
    <property type="entry name" value="Sushi_SCR_CCP_dom"/>
</dbReference>
<name>A0AA35S791_GEOBA</name>
<dbReference type="InterPro" id="IPR003599">
    <property type="entry name" value="Ig_sub"/>
</dbReference>
<feature type="region of interest" description="Disordered" evidence="3">
    <location>
        <begin position="842"/>
        <end position="887"/>
    </location>
</feature>
<evidence type="ECO:0000256" key="1">
    <source>
        <dbReference type="ARBA" id="ARBA00023157"/>
    </source>
</evidence>
<evidence type="ECO:0000313" key="8">
    <source>
        <dbReference type="Proteomes" id="UP001174909"/>
    </source>
</evidence>
<dbReference type="SUPFAM" id="SSF69318">
    <property type="entry name" value="Integrin alpha N-terminal domain"/>
    <property type="match status" value="1"/>
</dbReference>
<dbReference type="InterPro" id="IPR007110">
    <property type="entry name" value="Ig-like_dom"/>
</dbReference>
<dbReference type="CDD" id="cd00033">
    <property type="entry name" value="CCP"/>
    <property type="match status" value="2"/>
</dbReference>
<dbReference type="PROSITE" id="PS50835">
    <property type="entry name" value="IG_LIKE"/>
    <property type="match status" value="1"/>
</dbReference>
<dbReference type="PANTHER" id="PTHR15435">
    <property type="entry name" value="KICSTOR COMPLEX PROTEIN KAPTIN"/>
    <property type="match status" value="1"/>
</dbReference>
<keyword evidence="4" id="KW-0812">Transmembrane</keyword>
<dbReference type="EMBL" id="CASHTH010002092">
    <property type="protein sequence ID" value="CAI8024765.1"/>
    <property type="molecule type" value="Genomic_DNA"/>
</dbReference>
<dbReference type="GO" id="GO:0015629">
    <property type="term" value="C:actin cytoskeleton"/>
    <property type="evidence" value="ECO:0007669"/>
    <property type="project" value="InterPro"/>
</dbReference>
<dbReference type="GO" id="GO:0034198">
    <property type="term" value="P:cellular response to amino acid starvation"/>
    <property type="evidence" value="ECO:0007669"/>
    <property type="project" value="TreeGrafter"/>
</dbReference>
<dbReference type="GO" id="GO:1904262">
    <property type="term" value="P:negative regulation of TORC1 signaling"/>
    <property type="evidence" value="ECO:0007669"/>
    <property type="project" value="TreeGrafter"/>
</dbReference>
<keyword evidence="1 2" id="KW-1015">Disulfide bond</keyword>
<dbReference type="GO" id="GO:0051015">
    <property type="term" value="F:actin filament binding"/>
    <property type="evidence" value="ECO:0007669"/>
    <property type="project" value="TreeGrafter"/>
</dbReference>
<comment type="caution">
    <text evidence="7">The sequence shown here is derived from an EMBL/GenBank/DDBJ whole genome shotgun (WGS) entry which is preliminary data.</text>
</comment>
<keyword evidence="4" id="KW-1133">Transmembrane helix</keyword>
<dbReference type="SUPFAM" id="SSF48726">
    <property type="entry name" value="Immunoglobulin"/>
    <property type="match status" value="1"/>
</dbReference>
<feature type="compositionally biased region" description="Basic and acidic residues" evidence="3">
    <location>
        <begin position="842"/>
        <end position="854"/>
    </location>
</feature>
<dbReference type="Gene3D" id="2.60.40.10">
    <property type="entry name" value="Immunoglobulins"/>
    <property type="match status" value="1"/>
</dbReference>
<comment type="caution">
    <text evidence="2">Lacks conserved residue(s) required for the propagation of feature annotation.</text>
</comment>
<evidence type="ECO:0000256" key="4">
    <source>
        <dbReference type="SAM" id="Phobius"/>
    </source>
</evidence>
<feature type="transmembrane region" description="Helical" evidence="4">
    <location>
        <begin position="679"/>
        <end position="705"/>
    </location>
</feature>
<dbReference type="Pfam" id="PF13927">
    <property type="entry name" value="Ig_3"/>
    <property type="match status" value="1"/>
</dbReference>
<sequence length="887" mass="97150">MSEVIDFHEANFVSLPDQSNVYGLVHLNVGDLNKLVVATVRAQILCLEYQRDTVRPLLSPINFTYIPADAEVISIDAFVRKPNSVIIGVTLVKRDSDPKEFYFNLYGLHSIPSAPFNWDKIAEDWQARHSISLPFSSCTHRDHWETVFLLTGDDLNVHLYQEIRQAEEVSFEETPTGRWFPELSQLPSSVTYLDMRVVGDQRLTALGCQAGQLMCAVTNIISCESTEAGNYHLVVGSALELGVVFLNVMEGGFGRSVVLPDSHKHDSVLCVELADVDWDGQQEIVLGTFGKDILVYKLSMKGKWRYYASTSLESLVSFVLLYVEGDVMVADLVWQHSLAHRIHCMWYGDLTHDGLSELAVVSTGVSSSELGPENCTATVAIKPLSNRVTVYVPSGTTCFECIIGGVIATDATFVIGNSPVSEGTAVVNGTLVVFDTEVFNISPNVRCSSGGVTNQVIVEHTILRAPLITGDTTVNEGDTLHLMCDSSNSRPQLPLVHWLSPDGEFLVYGSPLLISNVTRDMAGIYTCVANQFTLTMNSSVEIIVHFPCDKLKSTDIIIVNMSSTEEGSNATYQCRDGPTDVYTTQCTSTGVWDPHPYTLECSKETVTCEKLNSTDTVIVMMGSTAMGSTATYQCRDGPTDVYTTQCTSTGVWDPYPYTRECNETDPGVSSGTGDVGLPAIFGVAITLLLVVVLCTTTVVVVVFVLRRRTSIKRCYKQSYKSDTESVGEVSGERGKQQRSLELQQTTAPCSVIQTVPQETTELNGQYSLVEAGPQETTEPHTPLYSAKELPVQTDPHQSPDPNAQYAVVQKKPKQTKVLPVEPHGTTELNDQYSAVQEAVKCGERHGDEERDPRLCRGGSTHLSDSQTNVQPPVRQSPVCLSGPTLPQ</sequence>
<dbReference type="InterPro" id="IPR036179">
    <property type="entry name" value="Ig-like_dom_sf"/>
</dbReference>
<evidence type="ECO:0000259" key="5">
    <source>
        <dbReference type="PROSITE" id="PS50835"/>
    </source>
</evidence>
<evidence type="ECO:0000256" key="3">
    <source>
        <dbReference type="SAM" id="MobiDB-lite"/>
    </source>
</evidence>
<dbReference type="AlphaFoldDB" id="A0AA35S791"/>
<dbReference type="Proteomes" id="UP001174909">
    <property type="component" value="Unassembled WGS sequence"/>
</dbReference>
<feature type="disulfide bond" evidence="2">
    <location>
        <begin position="634"/>
        <end position="661"/>
    </location>
</feature>